<dbReference type="InterPro" id="IPR020097">
    <property type="entry name" value="PsdUridine_synth_TruA_a/b_dom"/>
</dbReference>
<evidence type="ECO:0000256" key="5">
    <source>
        <dbReference type="PIRSR" id="PIRSR641708-1"/>
    </source>
</evidence>
<dbReference type="GO" id="GO:1990481">
    <property type="term" value="P:mRNA pseudouridine synthesis"/>
    <property type="evidence" value="ECO:0007669"/>
    <property type="project" value="TreeGrafter"/>
</dbReference>
<keyword evidence="2" id="KW-0819">tRNA processing</keyword>
<dbReference type="SUPFAM" id="SSF55120">
    <property type="entry name" value="Pseudouridine synthase"/>
    <property type="match status" value="2"/>
</dbReference>
<reference evidence="9" key="1">
    <citation type="submission" date="2023-03" db="EMBL/GenBank/DDBJ databases">
        <authorList>
            <person name="Julca I."/>
        </authorList>
    </citation>
    <scope>NUCLEOTIDE SEQUENCE</scope>
</reference>
<keyword evidence="3" id="KW-0413">Isomerase</keyword>
<dbReference type="InterPro" id="IPR041708">
    <property type="entry name" value="PUS1/PUS2-like"/>
</dbReference>
<dbReference type="EMBL" id="OX459122">
    <property type="protein sequence ID" value="CAI9107111.1"/>
    <property type="molecule type" value="Genomic_DNA"/>
</dbReference>
<dbReference type="InterPro" id="IPR001406">
    <property type="entry name" value="PsdUridine_synth_TruA"/>
</dbReference>
<feature type="domain" description="Pseudouridine synthase I TruA alpha/beta" evidence="8">
    <location>
        <begin position="362"/>
        <end position="441"/>
    </location>
</feature>
<feature type="compositionally biased region" description="Basic and acidic residues" evidence="7">
    <location>
        <begin position="286"/>
        <end position="298"/>
    </location>
</feature>
<evidence type="ECO:0000259" key="8">
    <source>
        <dbReference type="Pfam" id="PF01416"/>
    </source>
</evidence>
<dbReference type="InterPro" id="IPR020094">
    <property type="entry name" value="TruA/RsuA/RluB/E/F_N"/>
</dbReference>
<dbReference type="Pfam" id="PF01416">
    <property type="entry name" value="PseudoU_synth_1"/>
    <property type="match status" value="1"/>
</dbReference>
<dbReference type="InterPro" id="IPR020095">
    <property type="entry name" value="PsdUridine_synth_TruA_C"/>
</dbReference>
<dbReference type="Gene3D" id="3.30.70.660">
    <property type="entry name" value="Pseudouridine synthase I, catalytic domain, C-terminal subdomain"/>
    <property type="match status" value="2"/>
</dbReference>
<dbReference type="GO" id="GO:0003723">
    <property type="term" value="F:RNA binding"/>
    <property type="evidence" value="ECO:0007669"/>
    <property type="project" value="InterPro"/>
</dbReference>
<protein>
    <submittedName>
        <fullName evidence="9">OLC1v1006400C2</fullName>
    </submittedName>
</protein>
<dbReference type="GO" id="GO:0005634">
    <property type="term" value="C:nucleus"/>
    <property type="evidence" value="ECO:0007669"/>
    <property type="project" value="TreeGrafter"/>
</dbReference>
<comment type="similarity">
    <text evidence="1">Belongs to the tRNA pseudouridine synthase TruA family.</text>
</comment>
<dbReference type="InterPro" id="IPR020103">
    <property type="entry name" value="PsdUridine_synth_cat_dom_sf"/>
</dbReference>
<dbReference type="Gene3D" id="3.30.70.580">
    <property type="entry name" value="Pseudouridine synthase I, catalytic domain, N-terminal subdomain"/>
    <property type="match status" value="1"/>
</dbReference>
<evidence type="ECO:0000313" key="10">
    <source>
        <dbReference type="Proteomes" id="UP001161247"/>
    </source>
</evidence>
<dbReference type="FunFam" id="3.30.70.580:FF:000002">
    <property type="entry name" value="tRNA pseudouridine synthase"/>
    <property type="match status" value="1"/>
</dbReference>
<dbReference type="GO" id="GO:0009982">
    <property type="term" value="F:pseudouridine synthase activity"/>
    <property type="evidence" value="ECO:0007669"/>
    <property type="project" value="InterPro"/>
</dbReference>
<feature type="compositionally biased region" description="Acidic residues" evidence="7">
    <location>
        <begin position="273"/>
        <end position="285"/>
    </location>
</feature>
<evidence type="ECO:0000256" key="6">
    <source>
        <dbReference type="PIRSR" id="PIRSR641708-2"/>
    </source>
</evidence>
<dbReference type="Proteomes" id="UP001161247">
    <property type="component" value="Chromosome 5"/>
</dbReference>
<dbReference type="PANTHER" id="PTHR11142:SF9">
    <property type="entry name" value="TRNA PSEUDOURIDINE SYNTHASE-RELATED"/>
    <property type="match status" value="1"/>
</dbReference>
<name>A0AAV1DGW5_OLDCO</name>
<gene>
    <name evidence="9" type="ORF">OLC1_LOCUS15499</name>
</gene>
<evidence type="ECO:0000256" key="1">
    <source>
        <dbReference type="ARBA" id="ARBA00009375"/>
    </source>
</evidence>
<feature type="region of interest" description="Disordered" evidence="7">
    <location>
        <begin position="264"/>
        <end position="298"/>
    </location>
</feature>
<keyword evidence="10" id="KW-1185">Reference proteome</keyword>
<dbReference type="AlphaFoldDB" id="A0AAV1DGW5"/>
<evidence type="ECO:0000256" key="3">
    <source>
        <dbReference type="ARBA" id="ARBA00023235"/>
    </source>
</evidence>
<evidence type="ECO:0000256" key="2">
    <source>
        <dbReference type="ARBA" id="ARBA00022694"/>
    </source>
</evidence>
<evidence type="ECO:0000313" key="9">
    <source>
        <dbReference type="EMBL" id="CAI9107111.1"/>
    </source>
</evidence>
<feature type="active site" description="Nucleophile" evidence="5">
    <location>
        <position position="133"/>
    </location>
</feature>
<feature type="binding site" evidence="6">
    <location>
        <position position="198"/>
    </location>
    <ligand>
        <name>substrate</name>
    </ligand>
</feature>
<dbReference type="GO" id="GO:0031119">
    <property type="term" value="P:tRNA pseudouridine synthesis"/>
    <property type="evidence" value="ECO:0007669"/>
    <property type="project" value="InterPro"/>
</dbReference>
<accession>A0AAV1DGW5</accession>
<dbReference type="CDD" id="cd02568">
    <property type="entry name" value="PseudoU_synth_PUS1_PUS2"/>
    <property type="match status" value="1"/>
</dbReference>
<sequence>MAIYYPRPRVGWFPWLATQAPPLHLLNPPNKPLKLCLRFSTSAVADALAVAEEAASPPFPTGNKWEPFCKKKVVMRVGYVGSDYRGLQKQKDQHALPTIEGELEKAIYKAGGIRDSNYGNLQKIGWARSSRTDKGVHSLATMISLKMEIPENAWRDDPCGIALANYVNSFLPESIRVFSILPSQRSFDARRECDVRKYSYLLPAEVIGIKSDITTDEVDFHLAYFSDILKSFEGEHPFHNYTIRAKYRKQYPFRRSIRHDFSSAIARSSDQESSSEYEDSVEEESSETKGVADEESYRIEHVEGNEAASDVMESEPGSSHNALSSKPLSVSCFEEQKGLKRQGSSLPIARWLYEPDNKDRLSASHFRKIFDCSCGKLERVLGMNYVEISICGESFMLHQIRKMVGTAVAIKRKLLPPDTIKLSLSKFSRIVVPLAPSEVLILRGNNFALRKRPGKVTRPEMTTILESEEILESVDDFYHQIMLPQISKFLDPAKYPWNEWIEHLDYNTGIPESQLEEVRTAYSKWLKEKVENETEGAS</sequence>
<comment type="catalytic activity">
    <reaction evidence="4">
        <text>a uridine in tRNA = a pseudouridine in tRNA</text>
        <dbReference type="Rhea" id="RHEA:54572"/>
        <dbReference type="Rhea" id="RHEA-COMP:13339"/>
        <dbReference type="Rhea" id="RHEA-COMP:13934"/>
        <dbReference type="ChEBI" id="CHEBI:65314"/>
        <dbReference type="ChEBI" id="CHEBI:65315"/>
    </reaction>
</comment>
<proteinExistence type="inferred from homology"/>
<organism evidence="9 10">
    <name type="scientific">Oldenlandia corymbosa var. corymbosa</name>
    <dbReference type="NCBI Taxonomy" id="529605"/>
    <lineage>
        <taxon>Eukaryota</taxon>
        <taxon>Viridiplantae</taxon>
        <taxon>Streptophyta</taxon>
        <taxon>Embryophyta</taxon>
        <taxon>Tracheophyta</taxon>
        <taxon>Spermatophyta</taxon>
        <taxon>Magnoliopsida</taxon>
        <taxon>eudicotyledons</taxon>
        <taxon>Gunneridae</taxon>
        <taxon>Pentapetalae</taxon>
        <taxon>asterids</taxon>
        <taxon>lamiids</taxon>
        <taxon>Gentianales</taxon>
        <taxon>Rubiaceae</taxon>
        <taxon>Rubioideae</taxon>
        <taxon>Spermacoceae</taxon>
        <taxon>Hedyotis-Oldenlandia complex</taxon>
        <taxon>Oldenlandia</taxon>
    </lineage>
</organism>
<dbReference type="PANTHER" id="PTHR11142">
    <property type="entry name" value="PSEUDOURIDYLATE SYNTHASE"/>
    <property type="match status" value="1"/>
</dbReference>
<evidence type="ECO:0000256" key="7">
    <source>
        <dbReference type="SAM" id="MobiDB-lite"/>
    </source>
</evidence>
<evidence type="ECO:0000256" key="4">
    <source>
        <dbReference type="ARBA" id="ARBA00036943"/>
    </source>
</evidence>